<evidence type="ECO:0000313" key="2">
    <source>
        <dbReference type="EMBL" id="GLW55750.1"/>
    </source>
</evidence>
<dbReference type="InterPro" id="IPR003779">
    <property type="entry name" value="CMD-like"/>
</dbReference>
<accession>A0A9W6PIP9</accession>
<dbReference type="EMBL" id="BSRX01000021">
    <property type="protein sequence ID" value="GLW55750.1"/>
    <property type="molecule type" value="Genomic_DNA"/>
</dbReference>
<dbReference type="SUPFAM" id="SSF69118">
    <property type="entry name" value="AhpD-like"/>
    <property type="match status" value="1"/>
</dbReference>
<dbReference type="InterPro" id="IPR029032">
    <property type="entry name" value="AhpD-like"/>
</dbReference>
<evidence type="ECO:0000313" key="3">
    <source>
        <dbReference type="Proteomes" id="UP001165143"/>
    </source>
</evidence>
<name>A0A9W6PIP9_9ACTN</name>
<dbReference type="AlphaFoldDB" id="A0A9W6PIP9"/>
<gene>
    <name evidence="2" type="ORF">Kpho01_37610</name>
</gene>
<dbReference type="Gene3D" id="1.20.1290.10">
    <property type="entry name" value="AhpD-like"/>
    <property type="match status" value="1"/>
</dbReference>
<dbReference type="NCBIfam" id="TIGR00778">
    <property type="entry name" value="ahpD_dom"/>
    <property type="match status" value="1"/>
</dbReference>
<dbReference type="Proteomes" id="UP001165143">
    <property type="component" value="Unassembled WGS sequence"/>
</dbReference>
<feature type="domain" description="Carboxymuconolactone decarboxylase-like" evidence="1">
    <location>
        <begin position="59"/>
        <end position="133"/>
    </location>
</feature>
<sequence>MGDPAPFRPVRAPARSYARRMTETLPPPAALPPLPPLPPLPMTELGPQAFAAVHALHAAVEEAATAAGLEPLLLELVRLRCSQLNGCTYCVGLHTASARKAGEQDERLAQLVVWRESGLFTPRERAALALAEAVTRLTDRTEGVRARRAALGVLSEPETAFVAWAATVVNTYNRIAVTSHPVAAEAL</sequence>
<dbReference type="InterPro" id="IPR004675">
    <property type="entry name" value="AhpD_core"/>
</dbReference>
<dbReference type="GO" id="GO:0051920">
    <property type="term" value="F:peroxiredoxin activity"/>
    <property type="evidence" value="ECO:0007669"/>
    <property type="project" value="InterPro"/>
</dbReference>
<dbReference type="PANTHER" id="PTHR35446:SF2">
    <property type="entry name" value="CARBOXYMUCONOLACTONE DECARBOXYLASE-LIKE DOMAIN-CONTAINING PROTEIN"/>
    <property type="match status" value="1"/>
</dbReference>
<protein>
    <recommendedName>
        <fullName evidence="1">Carboxymuconolactone decarboxylase-like domain-containing protein</fullName>
    </recommendedName>
</protein>
<proteinExistence type="predicted"/>
<reference evidence="2" key="1">
    <citation type="submission" date="2023-02" db="EMBL/GenBank/DDBJ databases">
        <title>Kitasatospora phosalacinea NBRC 14362.</title>
        <authorList>
            <person name="Ichikawa N."/>
            <person name="Sato H."/>
            <person name="Tonouchi N."/>
        </authorList>
    </citation>
    <scope>NUCLEOTIDE SEQUENCE</scope>
    <source>
        <strain evidence="2">NBRC 14362</strain>
    </source>
</reference>
<organism evidence="2 3">
    <name type="scientific">Kitasatospora phosalacinea</name>
    <dbReference type="NCBI Taxonomy" id="2065"/>
    <lineage>
        <taxon>Bacteria</taxon>
        <taxon>Bacillati</taxon>
        <taxon>Actinomycetota</taxon>
        <taxon>Actinomycetes</taxon>
        <taxon>Kitasatosporales</taxon>
        <taxon>Streptomycetaceae</taxon>
        <taxon>Kitasatospora</taxon>
    </lineage>
</organism>
<dbReference type="Pfam" id="PF02627">
    <property type="entry name" value="CMD"/>
    <property type="match status" value="1"/>
</dbReference>
<comment type="caution">
    <text evidence="2">The sequence shown here is derived from an EMBL/GenBank/DDBJ whole genome shotgun (WGS) entry which is preliminary data.</text>
</comment>
<evidence type="ECO:0000259" key="1">
    <source>
        <dbReference type="Pfam" id="PF02627"/>
    </source>
</evidence>
<dbReference type="PANTHER" id="PTHR35446">
    <property type="entry name" value="SI:CH211-175M2.5"/>
    <property type="match status" value="1"/>
</dbReference>